<dbReference type="EC" id="1.2.1.27" evidence="2"/>
<dbReference type="CDD" id="cd07085">
    <property type="entry name" value="ALDH_F6_MMSDH"/>
    <property type="match status" value="1"/>
</dbReference>
<dbReference type="Proteomes" id="UP000054558">
    <property type="component" value="Unassembled WGS sequence"/>
</dbReference>
<protein>
    <recommendedName>
        <fullName evidence="2">methylmalonate-semialdehyde dehydrogenase (CoA acylating)</fullName>
        <ecNumber evidence="2">1.2.1.27</ecNumber>
    </recommendedName>
</protein>
<dbReference type="AlphaFoldDB" id="A0A1Y1IVF8"/>
<name>A0A1Y1IVF8_KLENI</name>
<evidence type="ECO:0000313" key="7">
    <source>
        <dbReference type="Proteomes" id="UP000054558"/>
    </source>
</evidence>
<dbReference type="SUPFAM" id="SSF53720">
    <property type="entry name" value="ALDH-like"/>
    <property type="match status" value="1"/>
</dbReference>
<dbReference type="OrthoDB" id="310895at2759"/>
<evidence type="ECO:0000259" key="5">
    <source>
        <dbReference type="Pfam" id="PF00171"/>
    </source>
</evidence>
<gene>
    <name evidence="6" type="ORF">KFL_010910010</name>
</gene>
<dbReference type="NCBIfam" id="TIGR01722">
    <property type="entry name" value="MMSDH"/>
    <property type="match status" value="1"/>
</dbReference>
<organism evidence="6 7">
    <name type="scientific">Klebsormidium nitens</name>
    <name type="common">Green alga</name>
    <name type="synonym">Ulothrix nitens</name>
    <dbReference type="NCBI Taxonomy" id="105231"/>
    <lineage>
        <taxon>Eukaryota</taxon>
        <taxon>Viridiplantae</taxon>
        <taxon>Streptophyta</taxon>
        <taxon>Klebsormidiophyceae</taxon>
        <taxon>Klebsormidiales</taxon>
        <taxon>Klebsormidiaceae</taxon>
        <taxon>Klebsormidium</taxon>
    </lineage>
</organism>
<evidence type="ECO:0000256" key="2">
    <source>
        <dbReference type="ARBA" id="ARBA00013048"/>
    </source>
</evidence>
<dbReference type="Pfam" id="PF00171">
    <property type="entry name" value="Aldedh"/>
    <property type="match status" value="1"/>
</dbReference>
<dbReference type="InterPro" id="IPR010061">
    <property type="entry name" value="MeMal-semiAld_DH"/>
</dbReference>
<dbReference type="OMA" id="GGAKNHI"/>
<dbReference type="GO" id="GO:0005739">
    <property type="term" value="C:mitochondrion"/>
    <property type="evidence" value="ECO:0000318"/>
    <property type="project" value="GO_Central"/>
</dbReference>
<evidence type="ECO:0000256" key="4">
    <source>
        <dbReference type="ARBA" id="ARBA00023027"/>
    </source>
</evidence>
<keyword evidence="4" id="KW-0520">NAD</keyword>
<dbReference type="GO" id="GO:0006210">
    <property type="term" value="P:thymine catabolic process"/>
    <property type="evidence" value="ECO:0000318"/>
    <property type="project" value="GO_Central"/>
</dbReference>
<evidence type="ECO:0000313" key="6">
    <source>
        <dbReference type="EMBL" id="GAQ92677.1"/>
    </source>
</evidence>
<dbReference type="GO" id="GO:0004491">
    <property type="term" value="F:methylmalonate-semialdehyde dehydrogenase (acylating, NAD) activity"/>
    <property type="evidence" value="ECO:0000318"/>
    <property type="project" value="GO_Central"/>
</dbReference>
<dbReference type="Gene3D" id="3.40.605.10">
    <property type="entry name" value="Aldehyde Dehydrogenase, Chain A, domain 1"/>
    <property type="match status" value="1"/>
</dbReference>
<keyword evidence="3" id="KW-0560">Oxidoreductase</keyword>
<dbReference type="FunFam" id="3.40.309.10:FF:000002">
    <property type="entry name" value="Methylmalonate-semialdehyde dehydrogenase (Acylating)"/>
    <property type="match status" value="1"/>
</dbReference>
<dbReference type="InterPro" id="IPR016163">
    <property type="entry name" value="Ald_DH_C"/>
</dbReference>
<dbReference type="InterPro" id="IPR015590">
    <property type="entry name" value="Aldehyde_DH_dom"/>
</dbReference>
<dbReference type="PANTHER" id="PTHR43866">
    <property type="entry name" value="MALONATE-SEMIALDEHYDE DEHYDROGENASE"/>
    <property type="match status" value="1"/>
</dbReference>
<evidence type="ECO:0000256" key="3">
    <source>
        <dbReference type="ARBA" id="ARBA00023002"/>
    </source>
</evidence>
<accession>A0A1Y1IVF8</accession>
<comment type="similarity">
    <text evidence="1">Belongs to the aldehyde dehydrogenase family.</text>
</comment>
<dbReference type="GO" id="GO:0006574">
    <property type="term" value="P:L-valine catabolic process"/>
    <property type="evidence" value="ECO:0000318"/>
    <property type="project" value="GO_Central"/>
</dbReference>
<evidence type="ECO:0000256" key="1">
    <source>
        <dbReference type="ARBA" id="ARBA00009986"/>
    </source>
</evidence>
<dbReference type="PROSITE" id="PS00070">
    <property type="entry name" value="ALDEHYDE_DEHYDR_CYS"/>
    <property type="match status" value="1"/>
</dbReference>
<proteinExistence type="inferred from homology"/>
<dbReference type="STRING" id="105231.A0A1Y1IVF8"/>
<keyword evidence="7" id="KW-1185">Reference proteome</keyword>
<dbReference type="Gene3D" id="3.40.309.10">
    <property type="entry name" value="Aldehyde Dehydrogenase, Chain A, domain 2"/>
    <property type="match status" value="1"/>
</dbReference>
<reference evidence="6 7" key="1">
    <citation type="journal article" date="2014" name="Nat. Commun.">
        <title>Klebsormidium flaccidum genome reveals primary factors for plant terrestrial adaptation.</title>
        <authorList>
            <person name="Hori K."/>
            <person name="Maruyama F."/>
            <person name="Fujisawa T."/>
            <person name="Togashi T."/>
            <person name="Yamamoto N."/>
            <person name="Seo M."/>
            <person name="Sato S."/>
            <person name="Yamada T."/>
            <person name="Mori H."/>
            <person name="Tajima N."/>
            <person name="Moriyama T."/>
            <person name="Ikeuchi M."/>
            <person name="Watanabe M."/>
            <person name="Wada H."/>
            <person name="Kobayashi K."/>
            <person name="Saito M."/>
            <person name="Masuda T."/>
            <person name="Sasaki-Sekimoto Y."/>
            <person name="Mashiguchi K."/>
            <person name="Awai K."/>
            <person name="Shimojima M."/>
            <person name="Masuda S."/>
            <person name="Iwai M."/>
            <person name="Nobusawa T."/>
            <person name="Narise T."/>
            <person name="Kondo S."/>
            <person name="Saito H."/>
            <person name="Sato R."/>
            <person name="Murakawa M."/>
            <person name="Ihara Y."/>
            <person name="Oshima-Yamada Y."/>
            <person name="Ohtaka K."/>
            <person name="Satoh M."/>
            <person name="Sonobe K."/>
            <person name="Ishii M."/>
            <person name="Ohtani R."/>
            <person name="Kanamori-Sato M."/>
            <person name="Honoki R."/>
            <person name="Miyazaki D."/>
            <person name="Mochizuki H."/>
            <person name="Umetsu J."/>
            <person name="Higashi K."/>
            <person name="Shibata D."/>
            <person name="Kamiya Y."/>
            <person name="Sato N."/>
            <person name="Nakamura Y."/>
            <person name="Tabata S."/>
            <person name="Ida S."/>
            <person name="Kurokawa K."/>
            <person name="Ohta H."/>
        </authorList>
    </citation>
    <scope>NUCLEOTIDE SEQUENCE [LARGE SCALE GENOMIC DNA]</scope>
    <source>
        <strain evidence="6 7">NIES-2285</strain>
    </source>
</reference>
<dbReference type="FunFam" id="3.40.605.10:FF:000003">
    <property type="entry name" value="Methylmalonate-semialdehyde dehydrogenase [acylating]"/>
    <property type="match status" value="1"/>
</dbReference>
<dbReference type="PANTHER" id="PTHR43866:SF3">
    <property type="entry name" value="METHYLMALONATE-SEMIALDEHYDE DEHYDROGENASE [ACYLATING], MITOCHONDRIAL"/>
    <property type="match status" value="1"/>
</dbReference>
<dbReference type="InterPro" id="IPR016161">
    <property type="entry name" value="Ald_DH/histidinol_DH"/>
</dbReference>
<sequence length="564" mass="60305">MAQKFASTLFRAARLAPAAVWRPEPALPLCGVFHIESSFVALRMVRTYGTRADAVPAMSAATAHHEAPGVKLLIGGKFHDSQAKEWIDVTNPATQEVISRVPHTTKGEFDAAVAAAKAAFPAWRDTPVTVRARVMFNFQKLIRDNMEMLAENVTLEQGKTIPDAKGDVFRGLEVVEYACGLPSALSGEIVENVSAGMDTYSIRQPLGVVAGICPFNFPAMVPLWMFPLAVTAGNTFILKPSEKDPGAAMLLADLAQQAGLPPGVLNIVHGAQDVVNMICDDKDVRAISFVGSDRAGKHIYSRGCANGKRVQSNMGAKNHAVVLPDADPDRAMNALVGAAFGAAGQRCMAISSAVFVGGSEQWESGLAERAKKLKVNAGKEPGADVGPLISPEAKERAERLISEGVNQGARLVLDGRGVKVPGYEEGNFLGPTILADVTPDMECYREEIFGPVLLCLKAESLDDAIQTVNNNPYGNGTAIFTRSGAAARKFQHEIDVGQVGINVPIPVPLPFFSFTGWRGSFQGDLNFYGKAGVQFYTQTKTITSSWKDDDVSTVQTSFPNAGKQ</sequence>
<dbReference type="InterPro" id="IPR016162">
    <property type="entry name" value="Ald_DH_N"/>
</dbReference>
<dbReference type="InterPro" id="IPR016160">
    <property type="entry name" value="Ald_DH_CS_CYS"/>
</dbReference>
<dbReference type="EMBL" id="DF238040">
    <property type="protein sequence ID" value="GAQ92677.1"/>
    <property type="molecule type" value="Genomic_DNA"/>
</dbReference>
<feature type="domain" description="Aldehyde dehydrogenase" evidence="5">
    <location>
        <begin position="80"/>
        <end position="542"/>
    </location>
</feature>